<dbReference type="PANTHER" id="PTHR10378">
    <property type="entry name" value="LIM DOMAIN-BINDING PROTEIN"/>
    <property type="match status" value="1"/>
</dbReference>
<evidence type="ECO:0000313" key="3">
    <source>
        <dbReference type="Proteomes" id="UP000027265"/>
    </source>
</evidence>
<keyword evidence="3" id="KW-1185">Reference proteome</keyword>
<organism evidence="2 3">
    <name type="scientific">Jaapia argillacea MUCL 33604</name>
    <dbReference type="NCBI Taxonomy" id="933084"/>
    <lineage>
        <taxon>Eukaryota</taxon>
        <taxon>Fungi</taxon>
        <taxon>Dikarya</taxon>
        <taxon>Basidiomycota</taxon>
        <taxon>Agaricomycotina</taxon>
        <taxon>Agaricomycetes</taxon>
        <taxon>Agaricomycetidae</taxon>
        <taxon>Jaapiales</taxon>
        <taxon>Jaapiaceae</taxon>
        <taxon>Jaapia</taxon>
    </lineage>
</organism>
<dbReference type="InterPro" id="IPR029005">
    <property type="entry name" value="LIM-bd/SEUSS"/>
</dbReference>
<feature type="region of interest" description="Disordered" evidence="1">
    <location>
        <begin position="270"/>
        <end position="400"/>
    </location>
</feature>
<feature type="compositionally biased region" description="Polar residues" evidence="1">
    <location>
        <begin position="567"/>
        <end position="582"/>
    </location>
</feature>
<sequence length="826" mass="89377">MSTTQSHIQVTTETPHSLEHQQSRLPMNPMLRQQQGMPHLPSGMMLGSQHFLPAQQPPGQQVQAQPHMALLQNNPNSNPPLSLFPGAQSNLPGHNPAQLQSLQMQQANSAHRKQTNALLQQAQIAQGIVSNQGGLSLGSQMNGSLHSQFALGFPGGMMPQQQQGQNAQIRRVVSQPAAMNQTTSNLGAMPTAGGPIGGMGMGGPQMTTHLRQQQHQMGLRMQAQPPQQPMSGQMSPEVMALRQSHPQGNVGMAPNVARTSSAQQLMGNLAQPPSITQGHPGGMPQGLPNSFQNSMTMPHQHQQNPIAASPRPGSRHQPHTPGSMPMTNPVPSQGSRARSTENSMIMNFSNPSFPQNITPNPRMPTGNSTFTYPSPTASQEMGQPMSGGLMNPGGPSNQANFALTTTPAQQFEQMHQRNGENFTSHFNVPMQANAPPRPPSQAQHPSLPLSQQPHHHSPHHQSDQVNGHVPQPQRPQSQPQPGPLPSQQPSHPRTPRVSQTQLPNAGLAQAGRLQTGPPQHPAPPPPQQQQPPSQPQLPPQPSLLGQPLQRPPGANAVAPSALPVTGAPSNPSQPGASQSQAAVQRPPALTQHPVGSGQGLIRLLQFSGILSVESKVKLRLEYWDQIVDEYFTRDSQLKLTLWKDNQRNEAKPFEIGVPILPRFFLVTHQSGVKSMNLSLDGARERIYAPGHAVVECVSAVWTYKYTNGYTITLRGPLTAHVLIVPNSSQPPTSTAQAQPPWSLKFDQIQFDANFHDKYISLEAIQGPHITETPRLRNAAVNGTPSDDKKYEEPRIIIDRAVIPGEPVNAFGIPQATMRCLEVCILY</sequence>
<dbReference type="HOGENOM" id="CLU_303279_0_0_1"/>
<reference evidence="3" key="1">
    <citation type="journal article" date="2014" name="Proc. Natl. Acad. Sci. U.S.A.">
        <title>Extensive sampling of basidiomycete genomes demonstrates inadequacy of the white-rot/brown-rot paradigm for wood decay fungi.</title>
        <authorList>
            <person name="Riley R."/>
            <person name="Salamov A.A."/>
            <person name="Brown D.W."/>
            <person name="Nagy L.G."/>
            <person name="Floudas D."/>
            <person name="Held B.W."/>
            <person name="Levasseur A."/>
            <person name="Lombard V."/>
            <person name="Morin E."/>
            <person name="Otillar R."/>
            <person name="Lindquist E.A."/>
            <person name="Sun H."/>
            <person name="LaButti K.M."/>
            <person name="Schmutz J."/>
            <person name="Jabbour D."/>
            <person name="Luo H."/>
            <person name="Baker S.E."/>
            <person name="Pisabarro A.G."/>
            <person name="Walton J.D."/>
            <person name="Blanchette R.A."/>
            <person name="Henrissat B."/>
            <person name="Martin F."/>
            <person name="Cullen D."/>
            <person name="Hibbett D.S."/>
            <person name="Grigoriev I.V."/>
        </authorList>
    </citation>
    <scope>NUCLEOTIDE SEQUENCE [LARGE SCALE GENOMIC DNA]</scope>
    <source>
        <strain evidence="3">MUCL 33604</strain>
    </source>
</reference>
<feature type="compositionally biased region" description="Polar residues" evidence="1">
    <location>
        <begin position="1"/>
        <end position="15"/>
    </location>
</feature>
<dbReference type="EMBL" id="KL197709">
    <property type="protein sequence ID" value="KDQ65091.1"/>
    <property type="molecule type" value="Genomic_DNA"/>
</dbReference>
<feature type="compositionally biased region" description="Low complexity" evidence="1">
    <location>
        <begin position="542"/>
        <end position="552"/>
    </location>
</feature>
<dbReference type="STRING" id="933084.A0A067QQX9"/>
<proteinExistence type="predicted"/>
<accession>A0A067QQX9</accession>
<gene>
    <name evidence="2" type="ORF">JAAARDRAFT_247815</name>
</gene>
<dbReference type="Proteomes" id="UP000027265">
    <property type="component" value="Unassembled WGS sequence"/>
</dbReference>
<name>A0A067QQX9_9AGAM</name>
<evidence type="ECO:0000256" key="1">
    <source>
        <dbReference type="SAM" id="MobiDB-lite"/>
    </source>
</evidence>
<evidence type="ECO:0000313" key="2">
    <source>
        <dbReference type="EMBL" id="KDQ65091.1"/>
    </source>
</evidence>
<feature type="region of interest" description="Disordered" evidence="1">
    <location>
        <begin position="423"/>
        <end position="594"/>
    </location>
</feature>
<dbReference type="Pfam" id="PF01803">
    <property type="entry name" value="LIM_bind"/>
    <property type="match status" value="1"/>
</dbReference>
<feature type="compositionally biased region" description="Polar residues" evidence="1">
    <location>
        <begin position="325"/>
        <end position="381"/>
    </location>
</feature>
<protein>
    <recommendedName>
        <fullName evidence="4">LIM-domain binding protein-domain-containing protein</fullName>
    </recommendedName>
</protein>
<dbReference type="InParanoid" id="A0A067QQX9"/>
<dbReference type="AlphaFoldDB" id="A0A067QQX9"/>
<feature type="compositionally biased region" description="Pro residues" evidence="1">
    <location>
        <begin position="518"/>
        <end position="541"/>
    </location>
</feature>
<feature type="region of interest" description="Disordered" evidence="1">
    <location>
        <begin position="1"/>
        <end position="22"/>
    </location>
</feature>
<dbReference type="OrthoDB" id="774557at2759"/>
<feature type="compositionally biased region" description="Low complexity" evidence="1">
    <location>
        <begin position="440"/>
        <end position="452"/>
    </location>
</feature>
<feature type="compositionally biased region" description="Polar residues" evidence="1">
    <location>
        <begin position="287"/>
        <end position="306"/>
    </location>
</feature>
<evidence type="ECO:0008006" key="4">
    <source>
        <dbReference type="Google" id="ProtNLM"/>
    </source>
</evidence>